<evidence type="ECO:0000256" key="2">
    <source>
        <dbReference type="ARBA" id="ARBA00012314"/>
    </source>
</evidence>
<dbReference type="GO" id="GO:0020037">
    <property type="term" value="F:heme binding"/>
    <property type="evidence" value="ECO:0007669"/>
    <property type="project" value="InterPro"/>
</dbReference>
<dbReference type="AlphaFoldDB" id="A0AB34Z0X0"/>
<dbReference type="PANTHER" id="PTHR42821:SF1">
    <property type="entry name" value="CATALASE-B"/>
    <property type="match status" value="1"/>
</dbReference>
<dbReference type="PANTHER" id="PTHR42821">
    <property type="entry name" value="CATALASE"/>
    <property type="match status" value="1"/>
</dbReference>
<sequence length="125" mass="13961">MSATDKAANVQKSLKIHDQKLEAGPGGDLHQLAEDKTPVMTTAQGGPVSDDLNTLKVGARGPTLIEDFHFREKIFHFDHERIPERVVHARGYGAHGYFETTKSLSEYTRADIFQRVGEKTPVFVR</sequence>
<evidence type="ECO:0000256" key="3">
    <source>
        <dbReference type="ARBA" id="ARBA00022559"/>
    </source>
</evidence>
<keyword evidence="5" id="KW-0479">Metal-binding</keyword>
<dbReference type="Proteomes" id="UP000553980">
    <property type="component" value="Unassembled WGS sequence"/>
</dbReference>
<gene>
    <name evidence="10" type="ORF">GGQ79_004939</name>
</gene>
<protein>
    <recommendedName>
        <fullName evidence="2">catalase</fullName>
        <ecNumber evidence="2">1.11.1.6</ecNumber>
    </recommendedName>
</protein>
<dbReference type="Gene3D" id="2.40.180.10">
    <property type="entry name" value="Catalase core domain"/>
    <property type="match status" value="1"/>
</dbReference>
<keyword evidence="4" id="KW-0349">Heme</keyword>
<keyword evidence="7" id="KW-0408">Iron</keyword>
<dbReference type="PROSITE" id="PS51402">
    <property type="entry name" value="CATALASE_3"/>
    <property type="match status" value="1"/>
</dbReference>
<keyword evidence="11" id="KW-1185">Reference proteome</keyword>
<dbReference type="RefSeq" id="WP_183621431.1">
    <property type="nucleotide sequence ID" value="NZ_JACIEX010000033.1"/>
</dbReference>
<evidence type="ECO:0000313" key="10">
    <source>
        <dbReference type="EMBL" id="MBB4096378.1"/>
    </source>
</evidence>
<feature type="domain" description="Catalase core" evidence="9">
    <location>
        <begin position="41"/>
        <end position="125"/>
    </location>
</feature>
<comment type="cofactor">
    <cofactor evidence="1">
        <name>heme</name>
        <dbReference type="ChEBI" id="CHEBI:30413"/>
    </cofactor>
</comment>
<dbReference type="PRINTS" id="PR00067">
    <property type="entry name" value="CATALASE"/>
</dbReference>
<organism evidence="10 11">
    <name type="scientific">Brucella pecoris</name>
    <dbReference type="NCBI Taxonomy" id="867683"/>
    <lineage>
        <taxon>Bacteria</taxon>
        <taxon>Pseudomonadati</taxon>
        <taxon>Pseudomonadota</taxon>
        <taxon>Alphaproteobacteria</taxon>
        <taxon>Hyphomicrobiales</taxon>
        <taxon>Brucellaceae</taxon>
        <taxon>Brucella/Ochrobactrum group</taxon>
        <taxon>Brucella</taxon>
    </lineage>
</organism>
<evidence type="ECO:0000256" key="5">
    <source>
        <dbReference type="ARBA" id="ARBA00022723"/>
    </source>
</evidence>
<keyword evidence="6" id="KW-0560">Oxidoreductase</keyword>
<dbReference type="GO" id="GO:0004096">
    <property type="term" value="F:catalase activity"/>
    <property type="evidence" value="ECO:0007669"/>
    <property type="project" value="UniProtKB-EC"/>
</dbReference>
<feature type="non-terminal residue" evidence="10">
    <location>
        <position position="125"/>
    </location>
</feature>
<evidence type="ECO:0000259" key="9">
    <source>
        <dbReference type="Pfam" id="PF00199"/>
    </source>
</evidence>
<dbReference type="GO" id="GO:0042744">
    <property type="term" value="P:hydrogen peroxide catabolic process"/>
    <property type="evidence" value="ECO:0007669"/>
    <property type="project" value="UniProtKB-KW"/>
</dbReference>
<evidence type="ECO:0000313" key="11">
    <source>
        <dbReference type="Proteomes" id="UP000553980"/>
    </source>
</evidence>
<evidence type="ECO:0000256" key="7">
    <source>
        <dbReference type="ARBA" id="ARBA00023004"/>
    </source>
</evidence>
<dbReference type="Pfam" id="PF00199">
    <property type="entry name" value="Catalase"/>
    <property type="match status" value="1"/>
</dbReference>
<dbReference type="InterPro" id="IPR024712">
    <property type="entry name" value="Catalase_clade2"/>
</dbReference>
<keyword evidence="8" id="KW-0376">Hydrogen peroxide</keyword>
<dbReference type="InterPro" id="IPR018028">
    <property type="entry name" value="Catalase"/>
</dbReference>
<dbReference type="InterPro" id="IPR011614">
    <property type="entry name" value="Catalase_core"/>
</dbReference>
<dbReference type="EMBL" id="JACIEX010000033">
    <property type="protein sequence ID" value="MBB4096378.1"/>
    <property type="molecule type" value="Genomic_DNA"/>
</dbReference>
<dbReference type="SUPFAM" id="SSF56634">
    <property type="entry name" value="Heme-dependent catalase-like"/>
    <property type="match status" value="1"/>
</dbReference>
<dbReference type="PROSITE" id="PS00438">
    <property type="entry name" value="CATALASE_2"/>
    <property type="match status" value="1"/>
</dbReference>
<dbReference type="InterPro" id="IPR020835">
    <property type="entry name" value="Catalase_sf"/>
</dbReference>
<accession>A0AB34Z0X0</accession>
<dbReference type="InterPro" id="IPR024708">
    <property type="entry name" value="Catalase_AS"/>
</dbReference>
<evidence type="ECO:0000256" key="8">
    <source>
        <dbReference type="ARBA" id="ARBA00023324"/>
    </source>
</evidence>
<dbReference type="GO" id="GO:0006979">
    <property type="term" value="P:response to oxidative stress"/>
    <property type="evidence" value="ECO:0007669"/>
    <property type="project" value="InterPro"/>
</dbReference>
<evidence type="ECO:0000256" key="4">
    <source>
        <dbReference type="ARBA" id="ARBA00022617"/>
    </source>
</evidence>
<reference evidence="10 11" key="1">
    <citation type="submission" date="2020-08" db="EMBL/GenBank/DDBJ databases">
        <title>Genomic Encyclopedia of Type Strains, Phase IV (KMG-IV): sequencing the most valuable type-strain genomes for metagenomic binning, comparative biology and taxonomic classification.</title>
        <authorList>
            <person name="Goeker M."/>
        </authorList>
    </citation>
    <scope>NUCLEOTIDE SEQUENCE [LARGE SCALE GENOMIC DNA]</scope>
    <source>
        <strain evidence="10 11">DSM 23868</strain>
    </source>
</reference>
<proteinExistence type="predicted"/>
<name>A0AB34Z0X0_9HYPH</name>
<dbReference type="GO" id="GO:0046872">
    <property type="term" value="F:metal ion binding"/>
    <property type="evidence" value="ECO:0007669"/>
    <property type="project" value="UniProtKB-KW"/>
</dbReference>
<evidence type="ECO:0000256" key="1">
    <source>
        <dbReference type="ARBA" id="ARBA00001971"/>
    </source>
</evidence>
<keyword evidence="3" id="KW-0575">Peroxidase</keyword>
<dbReference type="GO" id="GO:0005829">
    <property type="term" value="C:cytosol"/>
    <property type="evidence" value="ECO:0007669"/>
    <property type="project" value="TreeGrafter"/>
</dbReference>
<evidence type="ECO:0000256" key="6">
    <source>
        <dbReference type="ARBA" id="ARBA00023002"/>
    </source>
</evidence>
<dbReference type="EC" id="1.11.1.6" evidence="2"/>
<comment type="caution">
    <text evidence="10">The sequence shown here is derived from an EMBL/GenBank/DDBJ whole genome shotgun (WGS) entry which is preliminary data.</text>
</comment>